<reference evidence="1 2" key="1">
    <citation type="submission" date="2022-06" db="EMBL/GenBank/DDBJ databases">
        <title>Paraconexibacter antarcticus.</title>
        <authorList>
            <person name="Kim C.S."/>
        </authorList>
    </citation>
    <scope>NUCLEOTIDE SEQUENCE [LARGE SCALE GENOMIC DNA]</scope>
    <source>
        <strain evidence="1 2">02-257</strain>
    </source>
</reference>
<sequence>MSSPRLSPLSFVILTLVGDVGAGAHDIALSMQRGRLYWTAAPSQYYAEAKRLATLGLLDAEQQPGRTGPRTHYRMTDAGRDALRTWARTPAQFPKLLQEPAVRLLATDIVGTGAVLEGLAALRDDLAALDAELDDAEERAAGLPSRKTALRLNHRLSRRLVAAQREWLDEVEAEFGPEAG</sequence>
<evidence type="ECO:0000313" key="1">
    <source>
        <dbReference type="EMBL" id="UTI64838.1"/>
    </source>
</evidence>
<dbReference type="InterPro" id="IPR036390">
    <property type="entry name" value="WH_DNA-bd_sf"/>
</dbReference>
<keyword evidence="2" id="KW-1185">Reference proteome</keyword>
<accession>A0ABY5DS30</accession>
<dbReference type="Proteomes" id="UP001056035">
    <property type="component" value="Chromosome"/>
</dbReference>
<dbReference type="SUPFAM" id="SSF46785">
    <property type="entry name" value="Winged helix' DNA-binding domain"/>
    <property type="match status" value="1"/>
</dbReference>
<dbReference type="Gene3D" id="1.10.10.10">
    <property type="entry name" value="Winged helix-like DNA-binding domain superfamily/Winged helix DNA-binding domain"/>
    <property type="match status" value="1"/>
</dbReference>
<organism evidence="1 2">
    <name type="scientific">Paraconexibacter antarcticus</name>
    <dbReference type="NCBI Taxonomy" id="2949664"/>
    <lineage>
        <taxon>Bacteria</taxon>
        <taxon>Bacillati</taxon>
        <taxon>Actinomycetota</taxon>
        <taxon>Thermoleophilia</taxon>
        <taxon>Solirubrobacterales</taxon>
        <taxon>Paraconexibacteraceae</taxon>
        <taxon>Paraconexibacter</taxon>
    </lineage>
</organism>
<dbReference type="RefSeq" id="WP_254571535.1">
    <property type="nucleotide sequence ID" value="NZ_CP098502.1"/>
</dbReference>
<gene>
    <name evidence="1" type="ORF">NBH00_01190</name>
</gene>
<name>A0ABY5DS30_9ACTN</name>
<protein>
    <submittedName>
        <fullName evidence="1">Helix-turn-helix transcriptional regulator</fullName>
    </submittedName>
</protein>
<dbReference type="InterPro" id="IPR036388">
    <property type="entry name" value="WH-like_DNA-bd_sf"/>
</dbReference>
<evidence type="ECO:0000313" key="2">
    <source>
        <dbReference type="Proteomes" id="UP001056035"/>
    </source>
</evidence>
<dbReference type="EMBL" id="CP098502">
    <property type="protein sequence ID" value="UTI64838.1"/>
    <property type="molecule type" value="Genomic_DNA"/>
</dbReference>
<proteinExistence type="predicted"/>